<organism evidence="3 4">
    <name type="scientific">Rhizoctonia solani</name>
    <dbReference type="NCBI Taxonomy" id="456999"/>
    <lineage>
        <taxon>Eukaryota</taxon>
        <taxon>Fungi</taxon>
        <taxon>Dikarya</taxon>
        <taxon>Basidiomycota</taxon>
        <taxon>Agaricomycotina</taxon>
        <taxon>Agaricomycetes</taxon>
        <taxon>Cantharellales</taxon>
        <taxon>Ceratobasidiaceae</taxon>
        <taxon>Rhizoctonia</taxon>
    </lineage>
</organism>
<feature type="compositionally biased region" description="Basic residues" evidence="1">
    <location>
        <begin position="55"/>
        <end position="65"/>
    </location>
</feature>
<feature type="region of interest" description="Disordered" evidence="1">
    <location>
        <begin position="35"/>
        <end position="80"/>
    </location>
</feature>
<comment type="caution">
    <text evidence="3">The sequence shown here is derived from an EMBL/GenBank/DDBJ whole genome shotgun (WGS) entry which is preliminary data.</text>
</comment>
<gene>
    <name evidence="3" type="ORF">RDB_LOCUS132324</name>
    <name evidence="2" type="ORF">RDB_LOCUS56471</name>
</gene>
<evidence type="ECO:0000313" key="4">
    <source>
        <dbReference type="Proteomes" id="UP000663861"/>
    </source>
</evidence>
<dbReference type="Proteomes" id="UP000663861">
    <property type="component" value="Unassembled WGS sequence"/>
</dbReference>
<proteinExistence type="predicted"/>
<dbReference type="EMBL" id="CAJMWX010001020">
    <property type="protein sequence ID" value="CAE6444881.1"/>
    <property type="molecule type" value="Genomic_DNA"/>
</dbReference>
<name>A0A8H3D2P6_9AGAM</name>
<evidence type="ECO:0000313" key="2">
    <source>
        <dbReference type="EMBL" id="CAE6444881.1"/>
    </source>
</evidence>
<reference evidence="3" key="1">
    <citation type="submission" date="2021-01" db="EMBL/GenBank/DDBJ databases">
        <authorList>
            <person name="Kaushik A."/>
        </authorList>
    </citation>
    <scope>NUCLEOTIDE SEQUENCE</scope>
    <source>
        <strain evidence="2">AG4-R118</strain>
        <strain evidence="3">AG4-RS23</strain>
    </source>
</reference>
<feature type="compositionally biased region" description="Basic and acidic residues" evidence="1">
    <location>
        <begin position="35"/>
        <end position="47"/>
    </location>
</feature>
<evidence type="ECO:0000313" key="3">
    <source>
        <dbReference type="EMBL" id="CAE6507744.1"/>
    </source>
</evidence>
<dbReference type="Proteomes" id="UP000663888">
    <property type="component" value="Unassembled WGS sequence"/>
</dbReference>
<sequence>MNVSKRLTIMDEARSVVLTVTLRNKYGMATSLQPRDARLNPKSDKCLDSGGAQRVRQHIHKRAARSRGEASAYGGQGRER</sequence>
<dbReference type="EMBL" id="CAJMWY010003802">
    <property type="protein sequence ID" value="CAE6507744.1"/>
    <property type="molecule type" value="Genomic_DNA"/>
</dbReference>
<dbReference type="AlphaFoldDB" id="A0A8H3D2P6"/>
<accession>A0A8H3D2P6</accession>
<evidence type="ECO:0000256" key="1">
    <source>
        <dbReference type="SAM" id="MobiDB-lite"/>
    </source>
</evidence>
<protein>
    <submittedName>
        <fullName evidence="3">Uncharacterized protein</fullName>
    </submittedName>
</protein>